<dbReference type="AlphaFoldDB" id="A0A248UNX1"/>
<proteinExistence type="predicted"/>
<dbReference type="EMBL" id="CP022605">
    <property type="protein sequence ID" value="ASV88388.1"/>
    <property type="molecule type" value="Genomic_DNA"/>
</dbReference>
<reference evidence="1 2" key="1">
    <citation type="submission" date="2017-07" db="EMBL/GenBank/DDBJ databases">
        <title>Phylogenetic study on the rhizospheric bacterium Ochrobactrum sp. A44.</title>
        <authorList>
            <person name="Krzyzanowska D.M."/>
            <person name="Ossowicki A."/>
            <person name="Rajewska M."/>
            <person name="Maciag T."/>
            <person name="Kaczynski Z."/>
            <person name="Czerwicka M."/>
            <person name="Jafra S."/>
        </authorList>
    </citation>
    <scope>NUCLEOTIDE SEQUENCE [LARGE SCALE GENOMIC DNA]</scope>
    <source>
        <strain evidence="1 2">A44</strain>
        <plasmid evidence="1 2">unnamed1</plasmid>
    </source>
</reference>
<geneLocation type="plasmid" evidence="1 2">
    <name>unnamed1</name>
</geneLocation>
<accession>A0A248UNX1</accession>
<dbReference type="KEGG" id="och:CES85_3391"/>
<organism evidence="1 2">
    <name type="scientific">Ochrobactrum quorumnocens</name>
    <dbReference type="NCBI Taxonomy" id="271865"/>
    <lineage>
        <taxon>Bacteria</taxon>
        <taxon>Pseudomonadati</taxon>
        <taxon>Pseudomonadota</taxon>
        <taxon>Alphaproteobacteria</taxon>
        <taxon>Hyphomicrobiales</taxon>
        <taxon>Brucellaceae</taxon>
        <taxon>Brucella/Ochrobactrum group</taxon>
        <taxon>Ochrobactrum</taxon>
    </lineage>
</organism>
<gene>
    <name evidence="1" type="ORF">CES85_3391</name>
</gene>
<dbReference type="Proteomes" id="UP000215256">
    <property type="component" value="Plasmid unnamed1"/>
</dbReference>
<protein>
    <submittedName>
        <fullName evidence="1">Uncharacterized protein</fullName>
    </submittedName>
</protein>
<sequence>MLFKVLVVGGDPSISNKHVISVAKIVRITLLLRLTFATEKSQSFQWAGEVF</sequence>
<evidence type="ECO:0000313" key="2">
    <source>
        <dbReference type="Proteomes" id="UP000215256"/>
    </source>
</evidence>
<evidence type="ECO:0000313" key="1">
    <source>
        <dbReference type="EMBL" id="ASV88388.1"/>
    </source>
</evidence>
<name>A0A248UNX1_9HYPH</name>
<keyword evidence="1" id="KW-0614">Plasmid</keyword>